<dbReference type="eggNOG" id="COG1937">
    <property type="taxonomic scope" value="Bacteria"/>
</dbReference>
<reference evidence="3" key="1">
    <citation type="submission" date="2010-12" db="EMBL/GenBank/DDBJ databases">
        <title>Complete sequence of Desulfovibrio aespoeensis Aspo-2.</title>
        <authorList>
            <consortium name="US DOE Joint Genome Institute"/>
            <person name="Lucas S."/>
            <person name="Copeland A."/>
            <person name="Lapidus A."/>
            <person name="Cheng J.-F."/>
            <person name="Goodwin L."/>
            <person name="Pitluck S."/>
            <person name="Chertkov O."/>
            <person name="Misra M."/>
            <person name="Detter J.C."/>
            <person name="Han C."/>
            <person name="Tapia R."/>
            <person name="Land M."/>
            <person name="Hauser L."/>
            <person name="Kyrpides N."/>
            <person name="Ivanova N."/>
            <person name="Ovchinnikova G."/>
            <person name="Pedersen K."/>
            <person name="Jagevall S."/>
            <person name="Hazen T."/>
            <person name="Woyke T."/>
        </authorList>
    </citation>
    <scope>NUCLEOTIDE SEQUENCE [LARGE SCALE GENOMIC DNA]</scope>
    <source>
        <strain evidence="3">ATCC 700646 / DSM 10631 / Aspo-2</strain>
    </source>
</reference>
<dbReference type="GO" id="GO:0046872">
    <property type="term" value="F:metal ion binding"/>
    <property type="evidence" value="ECO:0007669"/>
    <property type="project" value="InterPro"/>
</dbReference>
<dbReference type="Gene3D" id="1.20.58.1000">
    <property type="entry name" value="Metal-sensitive repressor, helix protomer"/>
    <property type="match status" value="1"/>
</dbReference>
<reference evidence="2 3" key="2">
    <citation type="journal article" date="2014" name="Genome Announc.">
        <title>Complete Genome Sequence of the Subsurface, Mesophilic Sulfate-Reducing Bacterium Desulfovibrio aespoeensis Aspo-2.</title>
        <authorList>
            <person name="Pedersen K."/>
            <person name="Bengtsson A."/>
            <person name="Edlund J."/>
            <person name="Rabe L."/>
            <person name="Hazen T."/>
            <person name="Chakraborty R."/>
            <person name="Goodwin L."/>
            <person name="Shapiro N."/>
        </authorList>
    </citation>
    <scope>NUCLEOTIDE SEQUENCE [LARGE SCALE GENOMIC DNA]</scope>
    <source>
        <strain evidence="3">ATCC 700646 / DSM 10631 / Aspo-2</strain>
    </source>
</reference>
<keyword evidence="3" id="KW-1185">Reference proteome</keyword>
<sequence length="103" mass="11854">MNANASTSEKEQEQIKHNVLSRMKRIEGQVRGIQRMIEDGKECEDILVQVRAVRSALQSANKLILKRYMLRCYNEAVLESHDGHDEHEALEKFIKVLTGFLEG</sequence>
<comment type="similarity">
    <text evidence="1">Belongs to the FrmR/RcnR family.</text>
</comment>
<evidence type="ECO:0000313" key="3">
    <source>
        <dbReference type="Proteomes" id="UP000002191"/>
    </source>
</evidence>
<accession>E6VR94</accession>
<dbReference type="InterPro" id="IPR038390">
    <property type="entry name" value="Metal_Tscrpt_repr_sf"/>
</dbReference>
<dbReference type="STRING" id="643562.Daes_3186"/>
<dbReference type="InterPro" id="IPR003735">
    <property type="entry name" value="Metal_Tscrpt_repr"/>
</dbReference>
<organism evidence="2 3">
    <name type="scientific">Pseudodesulfovibrio aespoeensis (strain ATCC 700646 / DSM 10631 / Aspo-2)</name>
    <name type="common">Desulfovibrio aespoeensis</name>
    <dbReference type="NCBI Taxonomy" id="643562"/>
    <lineage>
        <taxon>Bacteria</taxon>
        <taxon>Pseudomonadati</taxon>
        <taxon>Thermodesulfobacteriota</taxon>
        <taxon>Desulfovibrionia</taxon>
        <taxon>Desulfovibrionales</taxon>
        <taxon>Desulfovibrionaceae</taxon>
    </lineage>
</organism>
<evidence type="ECO:0008006" key="4">
    <source>
        <dbReference type="Google" id="ProtNLM"/>
    </source>
</evidence>
<dbReference type="Pfam" id="PF02583">
    <property type="entry name" value="Trns_repr_metal"/>
    <property type="match status" value="1"/>
</dbReference>
<dbReference type="GO" id="GO:0003677">
    <property type="term" value="F:DNA binding"/>
    <property type="evidence" value="ECO:0007669"/>
    <property type="project" value="InterPro"/>
</dbReference>
<dbReference type="EMBL" id="CP002431">
    <property type="protein sequence ID" value="ADU64178.1"/>
    <property type="molecule type" value="Genomic_DNA"/>
</dbReference>
<dbReference type="GO" id="GO:0045892">
    <property type="term" value="P:negative regulation of DNA-templated transcription"/>
    <property type="evidence" value="ECO:0007669"/>
    <property type="project" value="UniProtKB-ARBA"/>
</dbReference>
<dbReference type="OrthoDB" id="9811244at2"/>
<proteinExistence type="inferred from homology"/>
<dbReference type="PANTHER" id="PTHR33677">
    <property type="entry name" value="TRANSCRIPTIONAL REPRESSOR FRMR-RELATED"/>
    <property type="match status" value="1"/>
</dbReference>
<dbReference type="RefSeq" id="WP_013516079.1">
    <property type="nucleotide sequence ID" value="NC_014844.1"/>
</dbReference>
<gene>
    <name evidence="2" type="ordered locus">Daes_3186</name>
</gene>
<dbReference type="HOGENOM" id="CLU_130332_2_3_7"/>
<evidence type="ECO:0000256" key="1">
    <source>
        <dbReference type="ARBA" id="ARBA00005260"/>
    </source>
</evidence>
<dbReference type="CDD" id="cd10148">
    <property type="entry name" value="CsoR-like_DUF156"/>
    <property type="match status" value="1"/>
</dbReference>
<dbReference type="Proteomes" id="UP000002191">
    <property type="component" value="Chromosome"/>
</dbReference>
<protein>
    <recommendedName>
        <fullName evidence="4">Metal sensitive transcriptional repressor</fullName>
    </recommendedName>
</protein>
<evidence type="ECO:0000313" key="2">
    <source>
        <dbReference type="EMBL" id="ADU64178.1"/>
    </source>
</evidence>
<dbReference type="KEGG" id="das:Daes_3186"/>
<name>E6VR94_PSEA9</name>
<dbReference type="AlphaFoldDB" id="E6VR94"/>